<dbReference type="Pfam" id="PF00149">
    <property type="entry name" value="Metallophos"/>
    <property type="match status" value="1"/>
</dbReference>
<keyword evidence="4" id="KW-0472">Membrane</keyword>
<organism evidence="7 8">
    <name type="scientific">Methylophaga thiooxydans</name>
    <dbReference type="NCBI Taxonomy" id="392484"/>
    <lineage>
        <taxon>Bacteria</taxon>
        <taxon>Pseudomonadati</taxon>
        <taxon>Pseudomonadota</taxon>
        <taxon>Gammaproteobacteria</taxon>
        <taxon>Thiotrichales</taxon>
        <taxon>Piscirickettsiaceae</taxon>
        <taxon>Methylophaga</taxon>
    </lineage>
</organism>
<dbReference type="InterPro" id="IPR043461">
    <property type="entry name" value="LpxH-like"/>
</dbReference>
<keyword evidence="2" id="KW-0997">Cell inner membrane</keyword>
<dbReference type="Proteomes" id="UP000029999">
    <property type="component" value="Unassembled WGS sequence"/>
</dbReference>
<dbReference type="CDD" id="cd07398">
    <property type="entry name" value="MPP_YbbF-LpxH"/>
    <property type="match status" value="1"/>
</dbReference>
<dbReference type="InterPro" id="IPR029052">
    <property type="entry name" value="Metallo-depent_PP-like"/>
</dbReference>
<evidence type="ECO:0000256" key="1">
    <source>
        <dbReference type="ARBA" id="ARBA00022475"/>
    </source>
</evidence>
<dbReference type="AlphaFoldDB" id="A0A0A0BJ43"/>
<dbReference type="Gene3D" id="3.60.21.10">
    <property type="match status" value="1"/>
</dbReference>
<dbReference type="PANTHER" id="PTHR34990:SF2">
    <property type="entry name" value="BLL8164 PROTEIN"/>
    <property type="match status" value="1"/>
</dbReference>
<evidence type="ECO:0000259" key="6">
    <source>
        <dbReference type="Pfam" id="PF00149"/>
    </source>
</evidence>
<evidence type="ECO:0000256" key="5">
    <source>
        <dbReference type="ARBA" id="ARBA00023211"/>
    </source>
</evidence>
<protein>
    <submittedName>
        <fullName evidence="7">Ser/Thr protein phosphatase family protein</fullName>
    </submittedName>
</protein>
<dbReference type="SUPFAM" id="SSF56300">
    <property type="entry name" value="Metallo-dependent phosphatases"/>
    <property type="match status" value="1"/>
</dbReference>
<evidence type="ECO:0000313" key="8">
    <source>
        <dbReference type="Proteomes" id="UP000029999"/>
    </source>
</evidence>
<keyword evidence="3" id="KW-0479">Metal-binding</keyword>
<dbReference type="GO" id="GO:0008758">
    <property type="term" value="F:UDP-2,3-diacylglucosamine hydrolase activity"/>
    <property type="evidence" value="ECO:0007669"/>
    <property type="project" value="TreeGrafter"/>
</dbReference>
<evidence type="ECO:0000256" key="3">
    <source>
        <dbReference type="ARBA" id="ARBA00022723"/>
    </source>
</evidence>
<dbReference type="GO" id="GO:0046872">
    <property type="term" value="F:metal ion binding"/>
    <property type="evidence" value="ECO:0007669"/>
    <property type="project" value="UniProtKB-KW"/>
</dbReference>
<keyword evidence="5" id="KW-0464">Manganese</keyword>
<comment type="caution">
    <text evidence="7">The sequence shown here is derived from an EMBL/GenBank/DDBJ whole genome shotgun (WGS) entry which is preliminary data.</text>
</comment>
<gene>
    <name evidence="7" type="ORF">LP43_0732</name>
</gene>
<proteinExistence type="predicted"/>
<accession>A0A0A0BJ43</accession>
<dbReference type="RefSeq" id="WP_036312201.1">
    <property type="nucleotide sequence ID" value="NZ_JRQD01000002.1"/>
</dbReference>
<dbReference type="GO" id="GO:0016020">
    <property type="term" value="C:membrane"/>
    <property type="evidence" value="ECO:0007669"/>
    <property type="project" value="GOC"/>
</dbReference>
<evidence type="ECO:0000256" key="4">
    <source>
        <dbReference type="ARBA" id="ARBA00023136"/>
    </source>
</evidence>
<dbReference type="InterPro" id="IPR004843">
    <property type="entry name" value="Calcineurin-like_PHP"/>
</dbReference>
<name>A0A0A0BJ43_9GAMM</name>
<reference evidence="7 8" key="1">
    <citation type="submission" date="2014-09" db="EMBL/GenBank/DDBJ databases">
        <authorList>
            <person name="Grob C."/>
            <person name="Taubert M."/>
            <person name="Howat A.M."/>
            <person name="Burns O.J."/>
            <person name="Dixon J.L."/>
            <person name="Chen Y."/>
            <person name="Murrell J.C."/>
        </authorList>
    </citation>
    <scope>NUCLEOTIDE SEQUENCE [LARGE SCALE GENOMIC DNA]</scope>
    <source>
        <strain evidence="7">L4</strain>
    </source>
</reference>
<dbReference type="STRING" id="392484.LP43_0732"/>
<evidence type="ECO:0000313" key="7">
    <source>
        <dbReference type="EMBL" id="KGM07124.1"/>
    </source>
</evidence>
<evidence type="ECO:0000256" key="2">
    <source>
        <dbReference type="ARBA" id="ARBA00022519"/>
    </source>
</evidence>
<dbReference type="GO" id="GO:0009245">
    <property type="term" value="P:lipid A biosynthetic process"/>
    <property type="evidence" value="ECO:0007669"/>
    <property type="project" value="TreeGrafter"/>
</dbReference>
<sequence length="264" mass="30340">MQKQVSHKEKIKVRSVWISDIHLGFRGCSADFLLDFLHSVECDYLYLVGDIIDVWEMKKKMFWPQAHNNVIRTLLGKAKHNTKVVYVPGNHDEVLRDFDGAVFGNVEIQNEIIHTTADNKKLLILHGDQFDSVVKISPLLAKVGSRLYEYLLRANRWVNFVRRKLGFSYWSLAAFLKHRVKNAVQYISNFEEAVAHEAARQGVDGVVCGHIHRAEIARHHDIDYFNCGDWVESCTALVEHPDGTMEILNWTEFTEQTHAVVQAA</sequence>
<dbReference type="EMBL" id="JRQD01000002">
    <property type="protein sequence ID" value="KGM07124.1"/>
    <property type="molecule type" value="Genomic_DNA"/>
</dbReference>
<keyword evidence="1" id="KW-1003">Cell membrane</keyword>
<dbReference type="PANTHER" id="PTHR34990">
    <property type="entry name" value="UDP-2,3-DIACYLGLUCOSAMINE HYDROLASE-RELATED"/>
    <property type="match status" value="1"/>
</dbReference>
<feature type="domain" description="Calcineurin-like phosphoesterase" evidence="6">
    <location>
        <begin position="16"/>
        <end position="213"/>
    </location>
</feature>